<dbReference type="Proteomes" id="UP000199393">
    <property type="component" value="Chromosome I"/>
</dbReference>
<dbReference type="Gene3D" id="1.10.10.10">
    <property type="entry name" value="Winged helix-like DNA-binding domain superfamily/Winged helix DNA-binding domain"/>
    <property type="match status" value="1"/>
</dbReference>
<protein>
    <submittedName>
        <fullName evidence="1">Transcriptional regulator, BadM/Rrf2 family</fullName>
    </submittedName>
</protein>
<dbReference type="AlphaFoldDB" id="A0A1C3MWQ6"/>
<evidence type="ECO:0000313" key="1">
    <source>
        <dbReference type="EMBL" id="SBV24750.1"/>
    </source>
</evidence>
<accession>A0A1C3MWQ6</accession>
<keyword evidence="2" id="KW-1185">Reference proteome</keyword>
<dbReference type="InterPro" id="IPR000944">
    <property type="entry name" value="Tscrpt_reg_Rrf2"/>
</dbReference>
<reference evidence="2" key="1">
    <citation type="submission" date="2016-06" db="EMBL/GenBank/DDBJ databases">
        <authorList>
            <person name="Varghese N."/>
        </authorList>
    </citation>
    <scope>NUCLEOTIDE SEQUENCE [LARGE SCALE GENOMIC DNA]</scope>
    <source>
        <strain evidence="2">DSM 45344</strain>
    </source>
</reference>
<dbReference type="PATRIC" id="fig|307121.4.peg.202"/>
<dbReference type="Pfam" id="PF02082">
    <property type="entry name" value="Rrf2"/>
    <property type="match status" value="1"/>
</dbReference>
<dbReference type="PANTHER" id="PTHR33221">
    <property type="entry name" value="WINGED HELIX-TURN-HELIX TRANSCRIPTIONAL REGULATOR, RRF2 FAMILY"/>
    <property type="match status" value="1"/>
</dbReference>
<dbReference type="GO" id="GO:0003700">
    <property type="term" value="F:DNA-binding transcription factor activity"/>
    <property type="evidence" value="ECO:0007669"/>
    <property type="project" value="TreeGrafter"/>
</dbReference>
<dbReference type="GO" id="GO:0005829">
    <property type="term" value="C:cytosol"/>
    <property type="evidence" value="ECO:0007669"/>
    <property type="project" value="TreeGrafter"/>
</dbReference>
<dbReference type="PANTHER" id="PTHR33221:SF15">
    <property type="entry name" value="HTH-TYPE TRANSCRIPTIONAL REGULATOR YWGB-RELATED"/>
    <property type="match status" value="1"/>
</dbReference>
<dbReference type="InterPro" id="IPR036390">
    <property type="entry name" value="WH_DNA-bd_sf"/>
</dbReference>
<name>A0A1C3MWQ6_9ACTN</name>
<evidence type="ECO:0000313" key="2">
    <source>
        <dbReference type="Proteomes" id="UP000199393"/>
    </source>
</evidence>
<dbReference type="STRING" id="307121.GA0070620_0189"/>
<dbReference type="SUPFAM" id="SSF46785">
    <property type="entry name" value="Winged helix' DNA-binding domain"/>
    <property type="match status" value="1"/>
</dbReference>
<organism evidence="1 2">
    <name type="scientific">Micromonospora krabiensis</name>
    <dbReference type="NCBI Taxonomy" id="307121"/>
    <lineage>
        <taxon>Bacteria</taxon>
        <taxon>Bacillati</taxon>
        <taxon>Actinomycetota</taxon>
        <taxon>Actinomycetes</taxon>
        <taxon>Micromonosporales</taxon>
        <taxon>Micromonosporaceae</taxon>
        <taxon>Micromonospora</taxon>
    </lineage>
</organism>
<dbReference type="PROSITE" id="PS51197">
    <property type="entry name" value="HTH_RRF2_2"/>
    <property type="match status" value="1"/>
</dbReference>
<dbReference type="InterPro" id="IPR036388">
    <property type="entry name" value="WH-like_DNA-bd_sf"/>
</dbReference>
<gene>
    <name evidence="1" type="ORF">GA0070620_0189</name>
</gene>
<sequence length="154" mass="16618">MVAFAAWVGETAGVAANSRVTIAAHALAWMELARRRGREVLTSEEVAASVNTNAVILRRSLGDLQRAGLVRARRGNGAGYCLGRPATEITLLDVWLAVSPEPLLALHHSEPNLQCPVGRGIRPVLTDLYDEATDTFRTTLARSTVADILHRILA</sequence>
<dbReference type="EMBL" id="LT598496">
    <property type="protein sequence ID" value="SBV24750.1"/>
    <property type="molecule type" value="Genomic_DNA"/>
</dbReference>
<proteinExistence type="predicted"/>